<accession>A0A4U1EB82</accession>
<evidence type="ECO:0000313" key="2">
    <source>
        <dbReference type="Proteomes" id="UP000308365"/>
    </source>
</evidence>
<feature type="non-terminal residue" evidence="1">
    <location>
        <position position="71"/>
    </location>
</feature>
<comment type="caution">
    <text evidence="1">The sequence shown here is derived from an EMBL/GenBank/DDBJ whole genome shotgun (WGS) entry which is preliminary data.</text>
</comment>
<name>A0A4U1EB82_MONMO</name>
<proteinExistence type="predicted"/>
<feature type="non-terminal residue" evidence="1">
    <location>
        <position position="1"/>
    </location>
</feature>
<sequence>VLSQVLLPKSGPGLLKTLSLTRSVSGFSITKSADCWDWIPQPRGKELGLTLYNLLQTSVLTATVTLLTSPC</sequence>
<protein>
    <submittedName>
        <fullName evidence="1">Uncharacterized protein</fullName>
    </submittedName>
</protein>
<organism evidence="1 2">
    <name type="scientific">Monodon monoceros</name>
    <name type="common">Narwhal</name>
    <name type="synonym">Ceratodon monodon</name>
    <dbReference type="NCBI Taxonomy" id="40151"/>
    <lineage>
        <taxon>Eukaryota</taxon>
        <taxon>Metazoa</taxon>
        <taxon>Chordata</taxon>
        <taxon>Craniata</taxon>
        <taxon>Vertebrata</taxon>
        <taxon>Euteleostomi</taxon>
        <taxon>Mammalia</taxon>
        <taxon>Eutheria</taxon>
        <taxon>Laurasiatheria</taxon>
        <taxon>Artiodactyla</taxon>
        <taxon>Whippomorpha</taxon>
        <taxon>Cetacea</taxon>
        <taxon>Odontoceti</taxon>
        <taxon>Monodontidae</taxon>
        <taxon>Monodon</taxon>
    </lineage>
</organism>
<dbReference type="EMBL" id="RWIC01004353">
    <property type="protein sequence ID" value="TKC33382.1"/>
    <property type="molecule type" value="Genomic_DNA"/>
</dbReference>
<dbReference type="Proteomes" id="UP000308365">
    <property type="component" value="Unassembled WGS sequence"/>
</dbReference>
<gene>
    <name evidence="1" type="ORF">EI555_008436</name>
</gene>
<reference evidence="2" key="1">
    <citation type="journal article" date="2019" name="IScience">
        <title>Narwhal Genome Reveals Long-Term Low Genetic Diversity despite Current Large Abundance Size.</title>
        <authorList>
            <person name="Westbury M.V."/>
            <person name="Petersen B."/>
            <person name="Garde E."/>
            <person name="Heide-Jorgensen M.P."/>
            <person name="Lorenzen E.D."/>
        </authorList>
    </citation>
    <scope>NUCLEOTIDE SEQUENCE [LARGE SCALE GENOMIC DNA]</scope>
</reference>
<dbReference type="AlphaFoldDB" id="A0A4U1EB82"/>
<evidence type="ECO:0000313" key="1">
    <source>
        <dbReference type="EMBL" id="TKC33382.1"/>
    </source>
</evidence>